<sequence length="365" mass="40978">MLVKNGKGITRRKDKNKINRHTHWQLIKGPIEAKDKALHHVAKTKPTRKRGATCSPSCVINNKASLKHKGLKSKGPTAANNEEPGKELIIPNINKRSTKSTQQCTLKSITKKLARIKFKGSIQIKNKLINNGKGITRRNGENKAIKGPIEAKGTALHYVANTKTPIKGSITCSPICVLNKKASIKYKGSKTKGPTAAKHKEPSNESRTMIIQKRGTECTQHCTTPSFTNKIARIKYNGSLQSTNKCLKHDNRKTRRNAQNKDKWQMYWLTEKGPIEAKNKGTIRTKQQSKENWKPHEQIAKGPTEAKDKEPRKVTPTENIKSRGTIWQTTKGPSEAKNKIKKDIHKINKRSRYPTSTTLLKLSSL</sequence>
<dbReference type="EMBL" id="JAHWGI010001297">
    <property type="protein sequence ID" value="KAK3927624.1"/>
    <property type="molecule type" value="Genomic_DNA"/>
</dbReference>
<reference evidence="2" key="2">
    <citation type="journal article" date="2023" name="BMC Genomics">
        <title>Pest status, molecular evolution, and epigenetic factors derived from the genome assembly of Frankliniella fusca, a thysanopteran phytovirus vector.</title>
        <authorList>
            <person name="Catto M.A."/>
            <person name="Labadie P.E."/>
            <person name="Jacobson A.L."/>
            <person name="Kennedy G.G."/>
            <person name="Srinivasan R."/>
            <person name="Hunt B.G."/>
        </authorList>
    </citation>
    <scope>NUCLEOTIDE SEQUENCE</scope>
    <source>
        <strain evidence="2">PL_HMW_Pooled</strain>
    </source>
</reference>
<accession>A0AAE1HUC7</accession>
<feature type="region of interest" description="Disordered" evidence="1">
    <location>
        <begin position="280"/>
        <end position="338"/>
    </location>
</feature>
<proteinExistence type="predicted"/>
<organism evidence="2 3">
    <name type="scientific">Frankliniella fusca</name>
    <dbReference type="NCBI Taxonomy" id="407009"/>
    <lineage>
        <taxon>Eukaryota</taxon>
        <taxon>Metazoa</taxon>
        <taxon>Ecdysozoa</taxon>
        <taxon>Arthropoda</taxon>
        <taxon>Hexapoda</taxon>
        <taxon>Insecta</taxon>
        <taxon>Pterygota</taxon>
        <taxon>Neoptera</taxon>
        <taxon>Paraneoptera</taxon>
        <taxon>Thysanoptera</taxon>
        <taxon>Terebrantia</taxon>
        <taxon>Thripoidea</taxon>
        <taxon>Thripidae</taxon>
        <taxon>Frankliniella</taxon>
    </lineage>
</organism>
<name>A0AAE1HUC7_9NEOP</name>
<evidence type="ECO:0000313" key="2">
    <source>
        <dbReference type="EMBL" id="KAK3927624.1"/>
    </source>
</evidence>
<protein>
    <submittedName>
        <fullName evidence="2">Voltage-dependent calcium channel type D subunit alpha-1</fullName>
    </submittedName>
</protein>
<gene>
    <name evidence="2" type="ORF">KUF71_015909</name>
</gene>
<evidence type="ECO:0000313" key="3">
    <source>
        <dbReference type="Proteomes" id="UP001219518"/>
    </source>
</evidence>
<evidence type="ECO:0000256" key="1">
    <source>
        <dbReference type="SAM" id="MobiDB-lite"/>
    </source>
</evidence>
<reference evidence="2" key="1">
    <citation type="submission" date="2021-07" db="EMBL/GenBank/DDBJ databases">
        <authorList>
            <person name="Catto M.A."/>
            <person name="Jacobson A."/>
            <person name="Kennedy G."/>
            <person name="Labadie P."/>
            <person name="Hunt B.G."/>
            <person name="Srinivasan R."/>
        </authorList>
    </citation>
    <scope>NUCLEOTIDE SEQUENCE</scope>
    <source>
        <strain evidence="2">PL_HMW_Pooled</strain>
        <tissue evidence="2">Head</tissue>
    </source>
</reference>
<dbReference type="AlphaFoldDB" id="A0AAE1HUC7"/>
<keyword evidence="3" id="KW-1185">Reference proteome</keyword>
<feature type="compositionally biased region" description="Basic and acidic residues" evidence="1">
    <location>
        <begin position="288"/>
        <end position="315"/>
    </location>
</feature>
<comment type="caution">
    <text evidence="2">The sequence shown here is derived from an EMBL/GenBank/DDBJ whole genome shotgun (WGS) entry which is preliminary data.</text>
</comment>
<dbReference type="Proteomes" id="UP001219518">
    <property type="component" value="Unassembled WGS sequence"/>
</dbReference>